<dbReference type="GO" id="GO:0000166">
    <property type="term" value="F:nucleotide binding"/>
    <property type="evidence" value="ECO:0007669"/>
    <property type="project" value="InterPro"/>
</dbReference>
<dbReference type="eggNOG" id="COG2344">
    <property type="taxonomic scope" value="Bacteria"/>
</dbReference>
<accession>B8GRX1</accession>
<evidence type="ECO:0000313" key="2">
    <source>
        <dbReference type="EMBL" id="ACL72675.1"/>
    </source>
</evidence>
<proteinExistence type="predicted"/>
<evidence type="ECO:0000313" key="3">
    <source>
        <dbReference type="Proteomes" id="UP000002383"/>
    </source>
</evidence>
<name>B8GRX1_THISH</name>
<dbReference type="HOGENOM" id="CLU_055796_1_0_6"/>
<dbReference type="OrthoDB" id="9774191at2"/>
<dbReference type="RefSeq" id="WP_012638158.1">
    <property type="nucleotide sequence ID" value="NC_011901.1"/>
</dbReference>
<dbReference type="STRING" id="396588.Tgr7_1592"/>
<evidence type="ECO:0000259" key="1">
    <source>
        <dbReference type="Pfam" id="PF01408"/>
    </source>
</evidence>
<feature type="domain" description="Gfo/Idh/MocA-like oxidoreductase N-terminal" evidence="1">
    <location>
        <begin position="5"/>
        <end position="87"/>
    </location>
</feature>
<dbReference type="SUPFAM" id="SSF55347">
    <property type="entry name" value="Glyceraldehyde-3-phosphate dehydrogenase-like, C-terminal domain"/>
    <property type="match status" value="1"/>
</dbReference>
<dbReference type="SUPFAM" id="SSF51735">
    <property type="entry name" value="NAD(P)-binding Rossmann-fold domains"/>
    <property type="match status" value="1"/>
</dbReference>
<dbReference type="KEGG" id="tgr:Tgr7_1592"/>
<gene>
    <name evidence="2" type="ordered locus">Tgr7_1592</name>
</gene>
<reference evidence="2 3" key="1">
    <citation type="journal article" date="2011" name="Stand. Genomic Sci.">
        <title>Complete genome sequence of 'Thioalkalivibrio sulfidophilus' HL-EbGr7.</title>
        <authorList>
            <person name="Muyzer G."/>
            <person name="Sorokin D.Y."/>
            <person name="Mavromatis K."/>
            <person name="Lapidus A."/>
            <person name="Clum A."/>
            <person name="Ivanova N."/>
            <person name="Pati A."/>
            <person name="d'Haeseleer P."/>
            <person name="Woyke T."/>
            <person name="Kyrpides N.C."/>
        </authorList>
    </citation>
    <scope>NUCLEOTIDE SEQUENCE [LARGE SCALE GENOMIC DNA]</scope>
    <source>
        <strain evidence="2 3">HL-EbGR7</strain>
    </source>
</reference>
<dbReference type="Gene3D" id="3.40.50.720">
    <property type="entry name" value="NAD(P)-binding Rossmann-like Domain"/>
    <property type="match status" value="1"/>
</dbReference>
<dbReference type="Proteomes" id="UP000002383">
    <property type="component" value="Chromosome"/>
</dbReference>
<dbReference type="AlphaFoldDB" id="B8GRX1"/>
<dbReference type="InterPro" id="IPR036291">
    <property type="entry name" value="NAD(P)-bd_dom_sf"/>
</dbReference>
<sequence length="283" mass="30902">MKRLRHAIVGYGTLGKACARAVQEASDLELAGVVRPEGGTGLPLEGLPAETPCVDHVSGLTRVDAALVCVPNDRVEGVARELIQHRVPLVECSTLEGSTRDAFLTELDRQAQQHRVAVVVGAGWSAGAVPWIERLFTLMIPKGETRITHRPGIQLHHTAAAADIPGVVGALCTERHDDTGRPQRYLYLQVDRHADFDAVRETVLSDPLFLAEETLVFQVDDIATLEEEGHGLVLERRATTARAIHDTLLFEARLDPVAFTARIMLDAARQLPGLRPGAHRWTP</sequence>
<protein>
    <submittedName>
        <fullName evidence="2">Oxidoreductase domain protein</fullName>
    </submittedName>
</protein>
<keyword evidence="3" id="KW-1185">Reference proteome</keyword>
<dbReference type="EMBL" id="CP001339">
    <property type="protein sequence ID" value="ACL72675.1"/>
    <property type="molecule type" value="Genomic_DNA"/>
</dbReference>
<dbReference type="Gene3D" id="3.30.360.10">
    <property type="entry name" value="Dihydrodipicolinate Reductase, domain 2"/>
    <property type="match status" value="1"/>
</dbReference>
<dbReference type="Pfam" id="PF01408">
    <property type="entry name" value="GFO_IDH_MocA"/>
    <property type="match status" value="1"/>
</dbReference>
<organism evidence="2 3">
    <name type="scientific">Thioalkalivibrio sulfidiphilus (strain HL-EbGR7)</name>
    <dbReference type="NCBI Taxonomy" id="396588"/>
    <lineage>
        <taxon>Bacteria</taxon>
        <taxon>Pseudomonadati</taxon>
        <taxon>Pseudomonadota</taxon>
        <taxon>Gammaproteobacteria</taxon>
        <taxon>Chromatiales</taxon>
        <taxon>Ectothiorhodospiraceae</taxon>
        <taxon>Thioalkalivibrio</taxon>
    </lineage>
</organism>
<dbReference type="InterPro" id="IPR000683">
    <property type="entry name" value="Gfo/Idh/MocA-like_OxRdtase_N"/>
</dbReference>